<dbReference type="InterPro" id="IPR059226">
    <property type="entry name" value="Choice_anch_Q_dom"/>
</dbReference>
<protein>
    <recommendedName>
        <fullName evidence="1">Right handed beta helix domain-containing protein</fullName>
    </recommendedName>
</protein>
<dbReference type="Gene3D" id="2.160.20.10">
    <property type="entry name" value="Single-stranded right-handed beta-helix, Pectin lyase-like"/>
    <property type="match status" value="1"/>
</dbReference>
<dbReference type="NCBIfam" id="NF041518">
    <property type="entry name" value="choice_anch_Q"/>
    <property type="match status" value="1"/>
</dbReference>
<dbReference type="RefSeq" id="WP_190954134.1">
    <property type="nucleotide sequence ID" value="NZ_JACJTU010000004.1"/>
</dbReference>
<dbReference type="InterPro" id="IPR011049">
    <property type="entry name" value="Serralysin-like_metalloprot_C"/>
</dbReference>
<dbReference type="EMBL" id="JACJTU010000004">
    <property type="protein sequence ID" value="MBD2733370.1"/>
    <property type="molecule type" value="Genomic_DNA"/>
</dbReference>
<dbReference type="PROSITE" id="PS00330">
    <property type="entry name" value="HEMOLYSIN_CALCIUM"/>
    <property type="match status" value="1"/>
</dbReference>
<evidence type="ECO:0000313" key="3">
    <source>
        <dbReference type="Proteomes" id="UP000637383"/>
    </source>
</evidence>
<dbReference type="InterPro" id="IPR039448">
    <property type="entry name" value="Beta_helix"/>
</dbReference>
<dbReference type="PANTHER" id="PTHR11319">
    <property type="entry name" value="G PROTEIN-COUPLED RECEPTOR-RELATED"/>
    <property type="match status" value="1"/>
</dbReference>
<dbReference type="InterPro" id="IPR006626">
    <property type="entry name" value="PbH1"/>
</dbReference>
<dbReference type="Gene3D" id="2.150.10.10">
    <property type="entry name" value="Serralysin-like metalloprotease, C-terminal"/>
    <property type="match status" value="1"/>
</dbReference>
<proteinExistence type="predicted"/>
<dbReference type="PANTHER" id="PTHR11319:SF35">
    <property type="entry name" value="OUTER MEMBRANE PROTEIN PMPC-RELATED"/>
    <property type="match status" value="1"/>
</dbReference>
<dbReference type="Proteomes" id="UP000637383">
    <property type="component" value="Unassembled WGS sequence"/>
</dbReference>
<dbReference type="SMART" id="SM00710">
    <property type="entry name" value="PbH1"/>
    <property type="match status" value="10"/>
</dbReference>
<reference evidence="2 3" key="1">
    <citation type="journal article" date="2020" name="ISME J.">
        <title>Comparative genomics reveals insights into cyanobacterial evolution and habitat adaptation.</title>
        <authorList>
            <person name="Chen M.Y."/>
            <person name="Teng W.K."/>
            <person name="Zhao L."/>
            <person name="Hu C.X."/>
            <person name="Zhou Y.K."/>
            <person name="Han B.P."/>
            <person name="Song L.R."/>
            <person name="Shu W.S."/>
        </authorList>
    </citation>
    <scope>NUCLEOTIDE SEQUENCE [LARGE SCALE GENOMIC DNA]</scope>
    <source>
        <strain evidence="2 3">FACHB-159</strain>
    </source>
</reference>
<dbReference type="Pfam" id="PF00353">
    <property type="entry name" value="HemolysinCabind"/>
    <property type="match status" value="1"/>
</dbReference>
<dbReference type="InterPro" id="IPR011050">
    <property type="entry name" value="Pectin_lyase_fold/virulence"/>
</dbReference>
<dbReference type="InterPro" id="IPR012334">
    <property type="entry name" value="Pectin_lyas_fold"/>
</dbReference>
<evidence type="ECO:0000313" key="2">
    <source>
        <dbReference type="EMBL" id="MBD2733370.1"/>
    </source>
</evidence>
<keyword evidence="3" id="KW-1185">Reference proteome</keyword>
<comment type="caution">
    <text evidence="2">The sequence shown here is derived from an EMBL/GenBank/DDBJ whole genome shotgun (WGS) entry which is preliminary data.</text>
</comment>
<dbReference type="InterPro" id="IPR001343">
    <property type="entry name" value="Hemolysn_Ca-bd"/>
</dbReference>
<feature type="domain" description="Right handed beta helix" evidence="1">
    <location>
        <begin position="86"/>
        <end position="237"/>
    </location>
</feature>
<organism evidence="2 3">
    <name type="scientific">Nostoc paludosum FACHB-159</name>
    <dbReference type="NCBI Taxonomy" id="2692908"/>
    <lineage>
        <taxon>Bacteria</taxon>
        <taxon>Bacillati</taxon>
        <taxon>Cyanobacteriota</taxon>
        <taxon>Cyanophyceae</taxon>
        <taxon>Nostocales</taxon>
        <taxon>Nostocaceae</taxon>
        <taxon>Nostoc</taxon>
    </lineage>
</organism>
<evidence type="ECO:0000259" key="1">
    <source>
        <dbReference type="Pfam" id="PF13229"/>
    </source>
</evidence>
<gene>
    <name evidence="2" type="ORF">H6H03_05510</name>
</gene>
<dbReference type="SUPFAM" id="SSF51126">
    <property type="entry name" value="Pectin lyase-like"/>
    <property type="match status" value="3"/>
</dbReference>
<dbReference type="Pfam" id="PF13229">
    <property type="entry name" value="Beta_helix"/>
    <property type="match status" value="1"/>
</dbReference>
<sequence length="793" mass="80057">MSTFTVSNTQDSGSGSLRQAISQANTSAGLDIINFDGLFADDIADLITLGGSSLVITDDLSIKGTGADLLTVSGNNASRVFEIGSGVTVEIEGLTIDNGNSGEGGGIYNSGSLTLSNSTVSGSQASQGGGIYNASSGIMTVIKSIISANTSINELGGGVYNSGSLTLSDSTVSDSNGAVRGGGIYSSGTMTVTNSIITRNKSDFGSGILNSGSLTLTNSTISDNSSRDFGDNLYGGGIANSGVMKISDTIISGNTAFVGGGVYNSGYLTLSDSTISDSKAFDDFIGGGGIYNSGSLTLINSTVSDSEASQGGGIYNADSGIMTVANSIISRNNSVFGSGILNYGSLTLTKSTVSGNSSAGSGGGIANGGFLTMSNSIISENTTFEGGGILNRNTLIVSDSTISGNTADGVGGGILNDSGSLTVNNSTISSNTSDNFGGGIYALFGNVTVNNSTINGNTAYSGGGIYITINSNLQSAYVTVNNSTISGNTADGTGGGIANLGRINLLNTTITGNTANSGGGIYNDRIVIVSNSIIAGNFDPSKNDPINTSNSDVFGNFLSNGFNLIGSINGSTGFDANEQLDVPITEIIDTTLRDNGGATKTHALVTGSKAINGGNNADLPLDTTDLDGDDNTTEPIPFDQRGSSFSRISDGKVDIGAFEVQVNVINGNCKPNTLYGTAGNDIITGYKGKDFITGGAGADSFVYTNIKDAGDTIADFELGTDKIVLGQLFQQYGLTLDFASAIAGGYLNFKTQGTNAIVLIDQDGSSGGGHAIKYIQVNNVSVAALKNAINFAF</sequence>
<dbReference type="InterPro" id="IPR018511">
    <property type="entry name" value="Hemolysin-typ_Ca-bd_CS"/>
</dbReference>
<name>A0ABR8K1S6_9NOSO</name>
<accession>A0ABR8K1S6</accession>